<dbReference type="GO" id="GO:0015355">
    <property type="term" value="F:secondary active monocarboxylate transmembrane transporter activity"/>
    <property type="evidence" value="ECO:0007669"/>
    <property type="project" value="TreeGrafter"/>
</dbReference>
<dbReference type="PANTHER" id="PTHR23508">
    <property type="entry name" value="CARBOXYLIC ACID TRANSPORTER PROTEIN HOMOLOG"/>
    <property type="match status" value="1"/>
</dbReference>
<evidence type="ECO:0000256" key="5">
    <source>
        <dbReference type="SAM" id="MobiDB-lite"/>
    </source>
</evidence>
<evidence type="ECO:0000259" key="7">
    <source>
        <dbReference type="PROSITE" id="PS50850"/>
    </source>
</evidence>
<dbReference type="Proteomes" id="UP000281677">
    <property type="component" value="Unassembled WGS sequence"/>
</dbReference>
<feature type="transmembrane region" description="Helical" evidence="6">
    <location>
        <begin position="174"/>
        <end position="194"/>
    </location>
</feature>
<evidence type="ECO:0000256" key="1">
    <source>
        <dbReference type="ARBA" id="ARBA00004141"/>
    </source>
</evidence>
<dbReference type="Gene3D" id="1.20.1250.20">
    <property type="entry name" value="MFS general substrate transporter like domains"/>
    <property type="match status" value="2"/>
</dbReference>
<evidence type="ECO:0000256" key="2">
    <source>
        <dbReference type="ARBA" id="ARBA00022692"/>
    </source>
</evidence>
<feature type="transmembrane region" description="Helical" evidence="6">
    <location>
        <begin position="149"/>
        <end position="168"/>
    </location>
</feature>
<evidence type="ECO:0000256" key="6">
    <source>
        <dbReference type="SAM" id="Phobius"/>
    </source>
</evidence>
<comment type="caution">
    <text evidence="8">The sequence shown here is derived from an EMBL/GenBank/DDBJ whole genome shotgun (WGS) entry which is preliminary data.</text>
</comment>
<keyword evidence="3 6" id="KW-1133">Transmembrane helix</keyword>
<proteinExistence type="predicted"/>
<feature type="transmembrane region" description="Helical" evidence="6">
    <location>
        <begin position="85"/>
        <end position="110"/>
    </location>
</feature>
<evidence type="ECO:0000256" key="3">
    <source>
        <dbReference type="ARBA" id="ARBA00022989"/>
    </source>
</evidence>
<evidence type="ECO:0000313" key="9">
    <source>
        <dbReference type="Proteomes" id="UP000281677"/>
    </source>
</evidence>
<feature type="transmembrane region" description="Helical" evidence="6">
    <location>
        <begin position="13"/>
        <end position="32"/>
    </location>
</feature>
<dbReference type="PROSITE" id="PS50850">
    <property type="entry name" value="MFS"/>
    <property type="match status" value="1"/>
</dbReference>
<dbReference type="EMBL" id="QWIT01000177">
    <property type="protein sequence ID" value="RMZ29116.1"/>
    <property type="molecule type" value="Genomic_DNA"/>
</dbReference>
<accession>A0A3M7IV00</accession>
<dbReference type="FunFam" id="1.20.1250.20:FF:000340">
    <property type="entry name" value="MFS transporter, SHS family, lactate transporter"/>
    <property type="match status" value="1"/>
</dbReference>
<dbReference type="CDD" id="cd17316">
    <property type="entry name" value="MFS_SV2_like"/>
    <property type="match status" value="1"/>
</dbReference>
<dbReference type="InterPro" id="IPR005828">
    <property type="entry name" value="MFS_sugar_transport-like"/>
</dbReference>
<keyword evidence="4 6" id="KW-0472">Membrane</keyword>
<organism evidence="8 9">
    <name type="scientific">Hortaea werneckii</name>
    <name type="common">Black yeast</name>
    <name type="synonym">Cladosporium werneckii</name>
    <dbReference type="NCBI Taxonomy" id="91943"/>
    <lineage>
        <taxon>Eukaryota</taxon>
        <taxon>Fungi</taxon>
        <taxon>Dikarya</taxon>
        <taxon>Ascomycota</taxon>
        <taxon>Pezizomycotina</taxon>
        <taxon>Dothideomycetes</taxon>
        <taxon>Dothideomycetidae</taxon>
        <taxon>Mycosphaerellales</taxon>
        <taxon>Teratosphaeriaceae</taxon>
        <taxon>Hortaea</taxon>
    </lineage>
</organism>
<reference evidence="8 9" key="1">
    <citation type="journal article" date="2018" name="BMC Genomics">
        <title>Genomic evidence for intraspecific hybridization in a clonal and extremely halotolerant yeast.</title>
        <authorList>
            <person name="Gostincar C."/>
            <person name="Stajich J.E."/>
            <person name="Zupancic J."/>
            <person name="Zalar P."/>
            <person name="Gunde-Cimerman N."/>
        </authorList>
    </citation>
    <scope>NUCLEOTIDE SEQUENCE [LARGE SCALE GENOMIC DNA]</scope>
    <source>
        <strain evidence="8 9">EXF-120</strain>
    </source>
</reference>
<dbReference type="InterPro" id="IPR036259">
    <property type="entry name" value="MFS_trans_sf"/>
</dbReference>
<dbReference type="GO" id="GO:0035879">
    <property type="term" value="P:plasma membrane lactate transport"/>
    <property type="evidence" value="ECO:0007669"/>
    <property type="project" value="TreeGrafter"/>
</dbReference>
<dbReference type="GO" id="GO:0005886">
    <property type="term" value="C:plasma membrane"/>
    <property type="evidence" value="ECO:0007669"/>
    <property type="project" value="TreeGrafter"/>
</dbReference>
<feature type="domain" description="Major facilitator superfamily (MFS) profile" evidence="7">
    <location>
        <begin position="84"/>
        <end position="501"/>
    </location>
</feature>
<dbReference type="SUPFAM" id="SSF103473">
    <property type="entry name" value="MFS general substrate transporter"/>
    <property type="match status" value="1"/>
</dbReference>
<feature type="transmembrane region" description="Helical" evidence="6">
    <location>
        <begin position="477"/>
        <end position="496"/>
    </location>
</feature>
<evidence type="ECO:0000313" key="8">
    <source>
        <dbReference type="EMBL" id="RMZ29116.1"/>
    </source>
</evidence>
<dbReference type="PANTHER" id="PTHR23508:SF10">
    <property type="entry name" value="CARBOXYLIC ACID TRANSPORTER PROTEIN HOMOLOG"/>
    <property type="match status" value="1"/>
</dbReference>
<dbReference type="VEuPathDB" id="FungiDB:BTJ68_09298"/>
<evidence type="ECO:0000256" key="4">
    <source>
        <dbReference type="ARBA" id="ARBA00023136"/>
    </source>
</evidence>
<dbReference type="InterPro" id="IPR020846">
    <property type="entry name" value="MFS_dom"/>
</dbReference>
<feature type="transmembrane region" description="Helical" evidence="6">
    <location>
        <begin position="242"/>
        <end position="261"/>
    </location>
</feature>
<feature type="transmembrane region" description="Helical" evidence="6">
    <location>
        <begin position="122"/>
        <end position="142"/>
    </location>
</feature>
<gene>
    <name evidence="8" type="ORF">D0859_06804</name>
</gene>
<feature type="non-terminal residue" evidence="8">
    <location>
        <position position="1"/>
    </location>
</feature>
<comment type="subcellular location">
    <subcellularLocation>
        <location evidence="1">Membrane</location>
        <topology evidence="1">Multi-pass membrane protein</topology>
    </subcellularLocation>
</comment>
<sequence>DIEWVQVNVAPTFSSPIFLLLAGQTYVQSLALKMKNEMRAGWFYSPSQIGRYALSRIPTLKPPRTKLKNPYTVLRQLNKHQWNMFAVGWVAWVWDSFDFFTVSLCITEIAEDFGVQNSEVSWGITVTLMLRSLGALIAGSLADRYGRKWVMIANLFAFIVLELCTAFTQDLPSFLGVRALYGIAMGGLLGPAASSALEDLPYDARGILSGLFIQGYATGYLLGAIFYRALVPTTEPSPGWRSLFYFGAVPPVFIILWRWYLPETNYSQVLKAERETKEAEKAAAAEDGKKTSSLKAFLKDSTAAMKANWFLFVYMVVLMAGYNSISHGTQDFYPTFLKDQLGFGATQTTVVTVVGQVGALIGGTVGGYVSTFTGRRLAMMTSCVIGGALVPAYVLLKDMSLVASGFFEQFFVGAVWGPIPVHLIEMSPPALRSLIMGLTYQLGNLASSASATIQAVIGERFPLPPGPDGDERFDYGRVIGIFCGAVWAYILFFLFVGPEMTQEERNEEAEQAKEYERMREQGISLREIGIARAKGVNATMESGMSEPQEEKAAVELQENA</sequence>
<feature type="transmembrane region" description="Helical" evidence="6">
    <location>
        <begin position="307"/>
        <end position="325"/>
    </location>
</feature>
<feature type="transmembrane region" description="Helical" evidence="6">
    <location>
        <begin position="377"/>
        <end position="396"/>
    </location>
</feature>
<feature type="transmembrane region" description="Helical" evidence="6">
    <location>
        <begin position="206"/>
        <end position="230"/>
    </location>
</feature>
<feature type="region of interest" description="Disordered" evidence="5">
    <location>
        <begin position="537"/>
        <end position="560"/>
    </location>
</feature>
<keyword evidence="2 6" id="KW-0812">Transmembrane</keyword>
<feature type="transmembrane region" description="Helical" evidence="6">
    <location>
        <begin position="345"/>
        <end position="365"/>
    </location>
</feature>
<dbReference type="Pfam" id="PF00083">
    <property type="entry name" value="Sugar_tr"/>
    <property type="match status" value="1"/>
</dbReference>
<dbReference type="AlphaFoldDB" id="A0A3M7IV00"/>
<name>A0A3M7IV00_HORWE</name>
<dbReference type="OrthoDB" id="5296287at2759"/>
<protein>
    <recommendedName>
        <fullName evidence="7">Major facilitator superfamily (MFS) profile domain-containing protein</fullName>
    </recommendedName>
</protein>